<dbReference type="AlphaFoldDB" id="A0A5J6MDS4"/>
<protein>
    <submittedName>
        <fullName evidence="1">Uncharacterized protein</fullName>
    </submittedName>
</protein>
<sequence>MAGDGGFVRKYVQKFQTLATRTQLKQKVDDELTALVAETRQQALAWKSDLSAEQLLAGIAGQLNLLTRMSDPQDSRQSDMNARIAFLRTARKMLLEK</sequence>
<gene>
    <name evidence="1" type="ORF">FRZ44_08700</name>
</gene>
<reference evidence="1 2" key="1">
    <citation type="submission" date="2019-08" db="EMBL/GenBank/DDBJ databases">
        <title>Hyperibacter terrae gen. nov., sp. nov. and Hyperibacter viscosus sp. nov., two new members in the family Rhodospirillaceae isolated from the rhizosphere of Hypericum perforatum.</title>
        <authorList>
            <person name="Noviana Z."/>
        </authorList>
    </citation>
    <scope>NUCLEOTIDE SEQUENCE [LARGE SCALE GENOMIC DNA]</scope>
    <source>
        <strain evidence="1 2">R5913</strain>
    </source>
</reference>
<dbReference type="KEGG" id="htq:FRZ44_08700"/>
<accession>A0A5J6MDS4</accession>
<organism evidence="1 2">
    <name type="scientific">Hypericibacter terrae</name>
    <dbReference type="NCBI Taxonomy" id="2602015"/>
    <lineage>
        <taxon>Bacteria</taxon>
        <taxon>Pseudomonadati</taxon>
        <taxon>Pseudomonadota</taxon>
        <taxon>Alphaproteobacteria</taxon>
        <taxon>Rhodospirillales</taxon>
        <taxon>Dongiaceae</taxon>
        <taxon>Hypericibacter</taxon>
    </lineage>
</organism>
<dbReference type="EMBL" id="CP042906">
    <property type="protein sequence ID" value="QEX15583.1"/>
    <property type="molecule type" value="Genomic_DNA"/>
</dbReference>
<keyword evidence="2" id="KW-1185">Reference proteome</keyword>
<dbReference type="RefSeq" id="WP_151176022.1">
    <property type="nucleotide sequence ID" value="NZ_CP042906.1"/>
</dbReference>
<name>A0A5J6MDS4_9PROT</name>
<evidence type="ECO:0000313" key="2">
    <source>
        <dbReference type="Proteomes" id="UP000326202"/>
    </source>
</evidence>
<evidence type="ECO:0000313" key="1">
    <source>
        <dbReference type="EMBL" id="QEX15583.1"/>
    </source>
</evidence>
<proteinExistence type="predicted"/>
<dbReference type="Proteomes" id="UP000326202">
    <property type="component" value="Chromosome"/>
</dbReference>